<sequence>MGDKSSLDCKEDRLTACPDCAQEKLRKLEPGDCLTLLPGRYTKPLTAVGLRGLAGSTITIKGATPKDKWWKVQNSQRLPDEDQDTLFTSCVTADDYKTKANEAAARKQAAGSFPGLYYLADEAQLYLRDCQHVTIKGLYFDKCWPTALYIDNCQDIVVRACQFRWGTFAIGATGQHTRHILVEKCRWRQNPDNQESGKPAGHWKKIAWQRIHGDISNSGVPPDYGVVNIEDDYRHFDGDFFAAWRIAGFVTLRKNLIEDAFNAIHLFNFEDTPSPLLNLNVVIEKNRFERIRDNAIEPEGGAWNWIVRHNELVDVYSWFSFEMKRSGWFYIYGNVGWHTQSPGPGKKPPEGIDPDARRGGAIFKLTSRHAADGPTYFFHNSFHLRERIAKQKRFAGLRFFNNAIVFCQNAQGECSETESLFAKDLKSRDTPHSRYDKEGDIIAAEKNRFTKDWEKLGIAFYSNVIYGADRLHDLRSAGYPFGENSRDGYPGFKGPLTAEATTAESFQLKCDTDGADDATEASIGFTLETKGWRTFEEQGCRNIGAYQEDGSLFALEEEFGWLEHKPGTAD</sequence>
<proteinExistence type="predicted"/>
<protein>
    <submittedName>
        <fullName evidence="2">Right-handed parallel beta-helix repeat-containing protein</fullName>
    </submittedName>
</protein>
<organism evidence="2 3">
    <name type="scientific">Hoeflea poritis</name>
    <dbReference type="NCBI Taxonomy" id="2993659"/>
    <lineage>
        <taxon>Bacteria</taxon>
        <taxon>Pseudomonadati</taxon>
        <taxon>Pseudomonadota</taxon>
        <taxon>Alphaproteobacteria</taxon>
        <taxon>Hyphomicrobiales</taxon>
        <taxon>Rhizobiaceae</taxon>
        <taxon>Hoeflea</taxon>
    </lineage>
</organism>
<feature type="domain" description="Right handed beta helix" evidence="1">
    <location>
        <begin position="125"/>
        <end position="314"/>
    </location>
</feature>
<dbReference type="EMBL" id="JAPJZH010000013">
    <property type="protein sequence ID" value="MDA4847478.1"/>
    <property type="molecule type" value="Genomic_DNA"/>
</dbReference>
<dbReference type="InterPro" id="IPR039448">
    <property type="entry name" value="Beta_helix"/>
</dbReference>
<keyword evidence="3" id="KW-1185">Reference proteome</keyword>
<dbReference type="Pfam" id="PF13229">
    <property type="entry name" value="Beta_helix"/>
    <property type="match status" value="1"/>
</dbReference>
<dbReference type="RefSeq" id="WP_271091310.1">
    <property type="nucleotide sequence ID" value="NZ_JAPJZH010000013.1"/>
</dbReference>
<dbReference type="SMART" id="SM00710">
    <property type="entry name" value="PbH1"/>
    <property type="match status" value="4"/>
</dbReference>
<reference evidence="2" key="1">
    <citation type="submission" date="2022-11" db="EMBL/GenBank/DDBJ databases">
        <title>Hoeflea poritis sp. nov., isolated from scleractinian coral Porites lutea.</title>
        <authorList>
            <person name="Zhang G."/>
            <person name="Wei Q."/>
            <person name="Cai L."/>
        </authorList>
    </citation>
    <scope>NUCLEOTIDE SEQUENCE</scope>
    <source>
        <strain evidence="2">E7-10</strain>
    </source>
</reference>
<dbReference type="InterPro" id="IPR011050">
    <property type="entry name" value="Pectin_lyase_fold/virulence"/>
</dbReference>
<name>A0ABT4VU17_9HYPH</name>
<dbReference type="InterPro" id="IPR006626">
    <property type="entry name" value="PbH1"/>
</dbReference>
<dbReference type="SUPFAM" id="SSF51126">
    <property type="entry name" value="Pectin lyase-like"/>
    <property type="match status" value="1"/>
</dbReference>
<comment type="caution">
    <text evidence="2">The sequence shown here is derived from an EMBL/GenBank/DDBJ whole genome shotgun (WGS) entry which is preliminary data.</text>
</comment>
<evidence type="ECO:0000313" key="2">
    <source>
        <dbReference type="EMBL" id="MDA4847478.1"/>
    </source>
</evidence>
<dbReference type="InterPro" id="IPR012334">
    <property type="entry name" value="Pectin_lyas_fold"/>
</dbReference>
<gene>
    <name evidence="2" type="ORF">OOZ53_19110</name>
</gene>
<accession>A0ABT4VU17</accession>
<dbReference type="Gene3D" id="2.160.20.10">
    <property type="entry name" value="Single-stranded right-handed beta-helix, Pectin lyase-like"/>
    <property type="match status" value="1"/>
</dbReference>
<evidence type="ECO:0000313" key="3">
    <source>
        <dbReference type="Proteomes" id="UP001148313"/>
    </source>
</evidence>
<dbReference type="Proteomes" id="UP001148313">
    <property type="component" value="Unassembled WGS sequence"/>
</dbReference>
<evidence type="ECO:0000259" key="1">
    <source>
        <dbReference type="Pfam" id="PF13229"/>
    </source>
</evidence>